<keyword evidence="1" id="KW-0812">Transmembrane</keyword>
<feature type="transmembrane region" description="Helical" evidence="1">
    <location>
        <begin position="132"/>
        <end position="150"/>
    </location>
</feature>
<proteinExistence type="predicted"/>
<dbReference type="AlphaFoldDB" id="A0A8D8VSL1"/>
<evidence type="ECO:0000256" key="1">
    <source>
        <dbReference type="SAM" id="Phobius"/>
    </source>
</evidence>
<reference evidence="2" key="1">
    <citation type="submission" date="2021-05" db="EMBL/GenBank/DDBJ databases">
        <authorList>
            <person name="Alioto T."/>
            <person name="Alioto T."/>
            <person name="Gomez Garrido J."/>
        </authorList>
    </citation>
    <scope>NUCLEOTIDE SEQUENCE</scope>
</reference>
<keyword evidence="1" id="KW-0472">Membrane</keyword>
<name>A0A8D8VSL1_9HEMI</name>
<dbReference type="EMBL" id="HBUF01085395">
    <property type="protein sequence ID" value="CAG6634167.1"/>
    <property type="molecule type" value="Transcribed_RNA"/>
</dbReference>
<keyword evidence="1" id="KW-1133">Transmembrane helix</keyword>
<accession>A0A8D8VSL1</accession>
<sequence length="160" mass="19183">MVKRLVFLVNIKTYVNIKHLISGSSARKPFQQEPNINITSGSLVYFLCLRRCNIVIDSCHKPRLVLFQSSGCRNLLFTLSVFTTFLFNSFLLLGMTLSFHFYFRCLQQVFFYVFHFDLIFHLHHHIVFMKNNVFFFFFFLKVFFYFYYFYKIKGGHSPPS</sequence>
<protein>
    <submittedName>
        <fullName evidence="2">Uncharacterized protein</fullName>
    </submittedName>
</protein>
<dbReference type="EMBL" id="HBUF01085396">
    <property type="protein sequence ID" value="CAG6634168.1"/>
    <property type="molecule type" value="Transcribed_RNA"/>
</dbReference>
<feature type="transmembrane region" description="Helical" evidence="1">
    <location>
        <begin position="75"/>
        <end position="95"/>
    </location>
</feature>
<organism evidence="2">
    <name type="scientific">Cacopsylla melanoneura</name>
    <dbReference type="NCBI Taxonomy" id="428564"/>
    <lineage>
        <taxon>Eukaryota</taxon>
        <taxon>Metazoa</taxon>
        <taxon>Ecdysozoa</taxon>
        <taxon>Arthropoda</taxon>
        <taxon>Hexapoda</taxon>
        <taxon>Insecta</taxon>
        <taxon>Pterygota</taxon>
        <taxon>Neoptera</taxon>
        <taxon>Paraneoptera</taxon>
        <taxon>Hemiptera</taxon>
        <taxon>Sternorrhyncha</taxon>
        <taxon>Psylloidea</taxon>
        <taxon>Psyllidae</taxon>
        <taxon>Psyllinae</taxon>
        <taxon>Cacopsylla</taxon>
    </lineage>
</organism>
<evidence type="ECO:0000313" key="2">
    <source>
        <dbReference type="EMBL" id="CAG6634168.1"/>
    </source>
</evidence>